<feature type="domain" description="Ig-like" evidence="27">
    <location>
        <begin position="436"/>
        <end position="525"/>
    </location>
</feature>
<feature type="binding site" evidence="19">
    <location>
        <begin position="818"/>
        <end position="825"/>
    </location>
    <ligand>
        <name>ATP</name>
        <dbReference type="ChEBI" id="CHEBI:30616"/>
    </ligand>
</feature>
<evidence type="ECO:0000256" key="2">
    <source>
        <dbReference type="ARBA" id="ARBA00011902"/>
    </source>
</evidence>
<feature type="binding site" evidence="20">
    <location>
        <position position="1031"/>
    </location>
    <ligand>
        <name>Mg(2+)</name>
        <dbReference type="ChEBI" id="CHEBI:18420"/>
    </ligand>
</feature>
<evidence type="ECO:0000256" key="24">
    <source>
        <dbReference type="SAM" id="Phobius"/>
    </source>
</evidence>
<organism evidence="28">
    <name type="scientific">Heliothis virescens</name>
    <name type="common">Tobacco budworm moth</name>
    <dbReference type="NCBI Taxonomy" id="7102"/>
    <lineage>
        <taxon>Eukaryota</taxon>
        <taxon>Metazoa</taxon>
        <taxon>Ecdysozoa</taxon>
        <taxon>Arthropoda</taxon>
        <taxon>Hexapoda</taxon>
        <taxon>Insecta</taxon>
        <taxon>Pterygota</taxon>
        <taxon>Neoptera</taxon>
        <taxon>Endopterygota</taxon>
        <taxon>Lepidoptera</taxon>
        <taxon>Glossata</taxon>
        <taxon>Ditrysia</taxon>
        <taxon>Noctuoidea</taxon>
        <taxon>Noctuidae</taxon>
        <taxon>Heliothinae</taxon>
        <taxon>Heliothis</taxon>
    </lineage>
</organism>
<dbReference type="PROSITE" id="PS00240">
    <property type="entry name" value="RECEPTOR_TYR_KIN_III"/>
    <property type="match status" value="1"/>
</dbReference>
<evidence type="ECO:0000256" key="6">
    <source>
        <dbReference type="ARBA" id="ARBA00022692"/>
    </source>
</evidence>
<evidence type="ECO:0000256" key="3">
    <source>
        <dbReference type="ARBA" id="ARBA00022475"/>
    </source>
</evidence>
<evidence type="ECO:0000259" key="26">
    <source>
        <dbReference type="PROSITE" id="PS50011"/>
    </source>
</evidence>
<evidence type="ECO:0000256" key="10">
    <source>
        <dbReference type="ARBA" id="ARBA00022989"/>
    </source>
</evidence>
<keyword evidence="3" id="KW-1003">Cell membrane</keyword>
<sequence>MSYSWGCRLCTAVVTVMCMISSMNAGSGCPDDQRPIGPIISPCQNELVLQKGQNYTLTCKGKTQVQFKQQEVPEEVIGDFRIIQRNTSRLVDEYEFEAVLDLFNVDQYAIGYYACFDDTVNGSNILNNLVEEPNNTEHISFIYIYVAGSGSLFAPMREVIVPRQQCKVVIECRPTTPDIEVTLISSQKNRTPEQIKYSPKIGFLMRTCSRSAYKCQGRRGNESEIELKNIRNVRVPPDPRIEPLKKFFLKGESFTINCTVDYKPDSVVYLDWKYPPNVNKESIIVSSNEFQVAGKILYKHITIVNATEAHNGKYTCVAANNCGEKESSSTMLYLAEPLLDLIPDSDVNRSEHKQKTIKQMIRLKDYPRASYHVLRNGKPLPKNPSKYNVTRHERTGDIILTIFNSTVTDSANYTIVASNSYLTKNHTYDIRVIAPPTVDFGPKADKKYMKGTTASLKCVVTGYPLPEVTWIFSNGVNQTMKSTSIDVESVYKETAILNVPVHASVNISCQAAYKTPVYETRRLLVYEMPNGFGIEDTSRTWFYQNQDVTITCIASRYDFRSVTWMGSDEEDLNGTATVEYTTNTFSYIAKLRFPQISINQSGPYICRGVRLNGIYETELINITVAALQPPIINDPAVDENVEVLLFQSVELNCQAEGVPPPKLEWYKDDVLMTNDTNAKIIRNDISRTVVNSTILIDRIIDENKGVYQCIASSTGDGYPIASRIYTITLKEPSYAVYLSGVLAVILILILAVMYLTWKVRKEKRFRKELAAAGLLYFKEGVTKSLNPELGIDEQADLLPYNEKFEFPIEKLKLGIQLGAGAFGVVYKAQARGIVNAEETTEVAVKMVKKTADNMYIKALASELKIMVHLGKHINIVNLLGACTKNVGKRELAVIVEYCKFGNIHNYMLRHREVFIDQLTDNKENNLGKVNRGFSCSSGSTGAQSDYFGSSTQDTDHTFVNTANTNRSTRNASESYVQPEWRSNYESDYCFDGRNPRPLTSRDLLVWAFQIARGMEYLASRKVRHGDLAARNVLLAEDNIVKICDFGLATSVYKSDEYQQKENCPLPFKWLAIECMESRIFSTQSDVWSFGIVLWELFSLAKTPYPNMGPADLLSWLSGGNRLARPTYADQRLHDVMLRCWDQKPTNRPSFSELQEILGGFLEDNVRNHYVDLNTAYTNMNPNPGGEDYLAMVMAPDYNNLTTPSPRHEYANDRNFFPNTPTQIDEQGYLQMSPATRQNSCNPRAQDPKFDFDARKFNPRASEASSCGSELTPMLTLNNLPARSGSESDHEGNSSPYLNMCPRIDEETDDVFETNQKNALNSAVTNPTYISLDIGDEKKPKDIINSYINIPNGLVK</sequence>
<evidence type="ECO:0000256" key="21">
    <source>
        <dbReference type="PIRSR" id="PIRSR000615-4"/>
    </source>
</evidence>
<feature type="signal peptide" evidence="25">
    <location>
        <begin position="1"/>
        <end position="25"/>
    </location>
</feature>
<dbReference type="InterPro" id="IPR001245">
    <property type="entry name" value="Ser-Thr/Tyr_kinase_cat_dom"/>
</dbReference>
<keyword evidence="15" id="KW-0325">Glycoprotein</keyword>
<evidence type="ECO:0000256" key="15">
    <source>
        <dbReference type="ARBA" id="ARBA00023180"/>
    </source>
</evidence>
<feature type="site" description="Important for interaction with phosphotyrosine-binding proteins" evidence="21">
    <location>
        <position position="1169"/>
    </location>
</feature>
<evidence type="ECO:0000259" key="27">
    <source>
        <dbReference type="PROSITE" id="PS50835"/>
    </source>
</evidence>
<feature type="domain" description="Ig-like" evidence="27">
    <location>
        <begin position="629"/>
        <end position="728"/>
    </location>
</feature>
<feature type="domain" description="Ig-like" evidence="27">
    <location>
        <begin position="529"/>
        <end position="623"/>
    </location>
</feature>
<keyword evidence="14" id="KW-0675">Receptor</keyword>
<keyword evidence="20" id="KW-0460">Magnesium</keyword>
<evidence type="ECO:0000256" key="9">
    <source>
        <dbReference type="ARBA" id="ARBA00022840"/>
    </source>
</evidence>
<dbReference type="PANTHER" id="PTHR24416:SF600">
    <property type="entry name" value="PDGF- AND VEGF-RECEPTOR RELATED, ISOFORM J"/>
    <property type="match status" value="1"/>
</dbReference>
<dbReference type="Pfam" id="PF07679">
    <property type="entry name" value="I-set"/>
    <property type="match status" value="1"/>
</dbReference>
<name>A0A2A4JQF9_HELVI</name>
<evidence type="ECO:0000256" key="13">
    <source>
        <dbReference type="ARBA" id="ARBA00023157"/>
    </source>
</evidence>
<keyword evidence="20" id="KW-0479">Metal-binding</keyword>
<evidence type="ECO:0000256" key="12">
    <source>
        <dbReference type="ARBA" id="ARBA00023137"/>
    </source>
</evidence>
<dbReference type="InterPro" id="IPR011009">
    <property type="entry name" value="Kinase-like_dom_sf"/>
</dbReference>
<dbReference type="InterPro" id="IPR013098">
    <property type="entry name" value="Ig_I-set"/>
</dbReference>
<dbReference type="FunFam" id="3.30.200.20:FF:000384">
    <property type="entry name" value="Receptor protein-tyrosine kinase"/>
    <property type="match status" value="1"/>
</dbReference>
<dbReference type="GO" id="GO:0007169">
    <property type="term" value="P:cell surface receptor protein tyrosine kinase signaling pathway"/>
    <property type="evidence" value="ECO:0007669"/>
    <property type="project" value="InterPro"/>
</dbReference>
<dbReference type="Gene3D" id="3.30.200.20">
    <property type="entry name" value="Phosphorylase Kinase, domain 1"/>
    <property type="match status" value="1"/>
</dbReference>
<reference evidence="28" key="1">
    <citation type="submission" date="2017-09" db="EMBL/GenBank/DDBJ databases">
        <title>Contemporary evolution of a Lepidopteran species, Heliothis virescens, in response to modern agricultural practices.</title>
        <authorList>
            <person name="Fritz M.L."/>
            <person name="Deyonke A.M."/>
            <person name="Papanicolaou A."/>
            <person name="Micinski S."/>
            <person name="Westbrook J."/>
            <person name="Gould F."/>
        </authorList>
    </citation>
    <scope>NUCLEOTIDE SEQUENCE [LARGE SCALE GENOMIC DNA]</scope>
    <source>
        <strain evidence="28">HvINT-</strain>
        <tissue evidence="28">Whole body</tissue>
    </source>
</reference>
<dbReference type="PROSITE" id="PS00107">
    <property type="entry name" value="PROTEIN_KINASE_ATP"/>
    <property type="match status" value="1"/>
</dbReference>
<dbReference type="SUPFAM" id="SSF48726">
    <property type="entry name" value="Immunoglobulin"/>
    <property type="match status" value="5"/>
</dbReference>
<feature type="region of interest" description="Disordered" evidence="23">
    <location>
        <begin position="1277"/>
        <end position="1298"/>
    </location>
</feature>
<accession>A0A2A4JQF9</accession>
<evidence type="ECO:0000313" key="28">
    <source>
        <dbReference type="EMBL" id="PCG74295.1"/>
    </source>
</evidence>
<keyword evidence="11 24" id="KW-0472">Membrane</keyword>
<keyword evidence="5" id="KW-0808">Transferase</keyword>
<gene>
    <name evidence="28" type="ORF">B5V51_13566</name>
</gene>
<dbReference type="InterPro" id="IPR050122">
    <property type="entry name" value="RTK"/>
</dbReference>
<dbReference type="GO" id="GO:0005524">
    <property type="term" value="F:ATP binding"/>
    <property type="evidence" value="ECO:0007669"/>
    <property type="project" value="UniProtKB-UniRule"/>
</dbReference>
<evidence type="ECO:0000256" key="19">
    <source>
        <dbReference type="PIRSR" id="PIRSR000615-2"/>
    </source>
</evidence>
<dbReference type="CDD" id="cd00096">
    <property type="entry name" value="Ig"/>
    <property type="match status" value="1"/>
</dbReference>
<dbReference type="CDD" id="cd00192">
    <property type="entry name" value="PTKc"/>
    <property type="match status" value="1"/>
</dbReference>
<comment type="catalytic activity">
    <reaction evidence="17">
        <text>L-tyrosyl-[protein] + ATP = O-phospho-L-tyrosyl-[protein] + ADP + H(+)</text>
        <dbReference type="Rhea" id="RHEA:10596"/>
        <dbReference type="Rhea" id="RHEA-COMP:10136"/>
        <dbReference type="Rhea" id="RHEA-COMP:20101"/>
        <dbReference type="ChEBI" id="CHEBI:15378"/>
        <dbReference type="ChEBI" id="CHEBI:30616"/>
        <dbReference type="ChEBI" id="CHEBI:46858"/>
        <dbReference type="ChEBI" id="CHEBI:61978"/>
        <dbReference type="ChEBI" id="CHEBI:456216"/>
        <dbReference type="EC" id="2.7.10.1"/>
    </reaction>
</comment>
<proteinExistence type="predicted"/>
<dbReference type="Gene3D" id="2.60.40.10">
    <property type="entry name" value="Immunoglobulins"/>
    <property type="match status" value="7"/>
</dbReference>
<evidence type="ECO:0000256" key="14">
    <source>
        <dbReference type="ARBA" id="ARBA00023170"/>
    </source>
</evidence>
<dbReference type="InterPro" id="IPR001824">
    <property type="entry name" value="Tyr_kinase_rcpt_3_CS"/>
</dbReference>
<evidence type="ECO:0000256" key="18">
    <source>
        <dbReference type="PIRSR" id="PIRSR000615-1"/>
    </source>
</evidence>
<evidence type="ECO:0000256" key="7">
    <source>
        <dbReference type="ARBA" id="ARBA00022741"/>
    </source>
</evidence>
<keyword evidence="7 19" id="KW-0547">Nucleotide-binding</keyword>
<keyword evidence="9 19" id="KW-0067">ATP-binding</keyword>
<dbReference type="SUPFAM" id="SSF56112">
    <property type="entry name" value="Protein kinase-like (PK-like)"/>
    <property type="match status" value="1"/>
</dbReference>
<evidence type="ECO:0000256" key="23">
    <source>
        <dbReference type="SAM" id="MobiDB-lite"/>
    </source>
</evidence>
<dbReference type="GO" id="GO:0046872">
    <property type="term" value="F:metal ion binding"/>
    <property type="evidence" value="ECO:0007669"/>
    <property type="project" value="UniProtKB-KW"/>
</dbReference>
<dbReference type="SMART" id="SM00408">
    <property type="entry name" value="IGc2"/>
    <property type="match status" value="4"/>
</dbReference>
<dbReference type="GO" id="GO:0043235">
    <property type="term" value="C:receptor complex"/>
    <property type="evidence" value="ECO:0007669"/>
    <property type="project" value="TreeGrafter"/>
</dbReference>
<dbReference type="PANTHER" id="PTHR24416">
    <property type="entry name" value="TYROSINE-PROTEIN KINASE RECEPTOR"/>
    <property type="match status" value="1"/>
</dbReference>
<dbReference type="Pfam" id="PF07714">
    <property type="entry name" value="PK_Tyr_Ser-Thr"/>
    <property type="match status" value="1"/>
</dbReference>
<keyword evidence="16" id="KW-0393">Immunoglobulin domain</keyword>
<feature type="binding site" evidence="22">
    <location>
        <position position="849"/>
    </location>
    <ligand>
        <name>ATP</name>
        <dbReference type="ChEBI" id="CHEBI:30616"/>
    </ligand>
</feature>
<protein>
    <recommendedName>
        <fullName evidence="2">receptor protein-tyrosine kinase</fullName>
        <ecNumber evidence="2">2.7.10.1</ecNumber>
    </recommendedName>
</protein>
<dbReference type="InterPro" id="IPR003598">
    <property type="entry name" value="Ig_sub2"/>
</dbReference>
<keyword evidence="10 24" id="KW-1133">Transmembrane helix</keyword>
<evidence type="ECO:0000256" key="1">
    <source>
        <dbReference type="ARBA" id="ARBA00004251"/>
    </source>
</evidence>
<dbReference type="FunFam" id="1.10.510.10:FF:000554">
    <property type="entry name" value="Predicted protein"/>
    <property type="match status" value="1"/>
</dbReference>
<evidence type="ECO:0000256" key="20">
    <source>
        <dbReference type="PIRSR" id="PIRSR000615-3"/>
    </source>
</evidence>
<keyword evidence="13" id="KW-1015">Disulfide bond</keyword>
<dbReference type="EMBL" id="NWSH01000776">
    <property type="protein sequence ID" value="PCG74295.1"/>
    <property type="molecule type" value="Genomic_DNA"/>
</dbReference>
<dbReference type="EC" id="2.7.10.1" evidence="2"/>
<dbReference type="InterPro" id="IPR000719">
    <property type="entry name" value="Prot_kinase_dom"/>
</dbReference>
<evidence type="ECO:0000256" key="8">
    <source>
        <dbReference type="ARBA" id="ARBA00022777"/>
    </source>
</evidence>
<dbReference type="InterPro" id="IPR036179">
    <property type="entry name" value="Ig-like_dom_sf"/>
</dbReference>
<dbReference type="SMART" id="SM00409">
    <property type="entry name" value="IG"/>
    <property type="match status" value="5"/>
</dbReference>
<comment type="subcellular location">
    <subcellularLocation>
        <location evidence="1">Cell membrane</location>
        <topology evidence="1">Single-pass type I membrane protein</topology>
    </subcellularLocation>
</comment>
<feature type="binding site" evidence="19">
    <location>
        <position position="845"/>
    </location>
    <ligand>
        <name>ATP</name>
        <dbReference type="ChEBI" id="CHEBI:30616"/>
    </ligand>
</feature>
<dbReference type="PROSITE" id="PS00109">
    <property type="entry name" value="PROTEIN_KINASE_TYR"/>
    <property type="match status" value="1"/>
</dbReference>
<keyword evidence="6 24" id="KW-0812">Transmembrane</keyword>
<evidence type="ECO:0000256" key="22">
    <source>
        <dbReference type="PROSITE-ProRule" id="PRU10141"/>
    </source>
</evidence>
<dbReference type="GO" id="GO:0005886">
    <property type="term" value="C:plasma membrane"/>
    <property type="evidence" value="ECO:0007669"/>
    <property type="project" value="UniProtKB-SubCell"/>
</dbReference>
<dbReference type="InterPro" id="IPR013783">
    <property type="entry name" value="Ig-like_fold"/>
</dbReference>
<evidence type="ECO:0000256" key="4">
    <source>
        <dbReference type="ARBA" id="ARBA00022553"/>
    </source>
</evidence>
<feature type="transmembrane region" description="Helical" evidence="24">
    <location>
        <begin position="734"/>
        <end position="757"/>
    </location>
</feature>
<feature type="domain" description="Ig-like" evidence="27">
    <location>
        <begin position="239"/>
        <end position="332"/>
    </location>
</feature>
<keyword evidence="8" id="KW-0418">Kinase</keyword>
<dbReference type="InterPro" id="IPR007110">
    <property type="entry name" value="Ig-like_dom"/>
</dbReference>
<dbReference type="PROSITE" id="PS50835">
    <property type="entry name" value="IG_LIKE"/>
    <property type="match status" value="4"/>
</dbReference>
<evidence type="ECO:0000256" key="17">
    <source>
        <dbReference type="ARBA" id="ARBA00051243"/>
    </source>
</evidence>
<dbReference type="InterPro" id="IPR017441">
    <property type="entry name" value="Protein_kinase_ATP_BS"/>
</dbReference>
<feature type="domain" description="Protein kinase" evidence="26">
    <location>
        <begin position="811"/>
        <end position="1161"/>
    </location>
</feature>
<keyword evidence="4" id="KW-0597">Phosphoprotein</keyword>
<keyword evidence="25" id="KW-0732">Signal</keyword>
<evidence type="ECO:0000256" key="5">
    <source>
        <dbReference type="ARBA" id="ARBA00022679"/>
    </source>
</evidence>
<feature type="active site" description="Proton acceptor" evidence="18">
    <location>
        <position position="1026"/>
    </location>
</feature>
<feature type="binding site" evidence="20">
    <location>
        <position position="1044"/>
    </location>
    <ligand>
        <name>Mg(2+)</name>
        <dbReference type="ChEBI" id="CHEBI:18420"/>
    </ligand>
</feature>
<dbReference type="PIRSF" id="PIRSF000615">
    <property type="entry name" value="TyrPK_CSF1-R"/>
    <property type="match status" value="1"/>
</dbReference>
<dbReference type="InterPro" id="IPR008266">
    <property type="entry name" value="Tyr_kinase_AS"/>
</dbReference>
<dbReference type="InterPro" id="IPR003599">
    <property type="entry name" value="Ig_sub"/>
</dbReference>
<keyword evidence="12" id="KW-0829">Tyrosine-protein kinase</keyword>
<evidence type="ECO:0000256" key="11">
    <source>
        <dbReference type="ARBA" id="ARBA00023136"/>
    </source>
</evidence>
<feature type="chain" id="PRO_5011997488" description="receptor protein-tyrosine kinase" evidence="25">
    <location>
        <begin position="26"/>
        <end position="1355"/>
    </location>
</feature>
<dbReference type="GO" id="GO:0004714">
    <property type="term" value="F:transmembrane receptor protein tyrosine kinase activity"/>
    <property type="evidence" value="ECO:0007669"/>
    <property type="project" value="UniProtKB-EC"/>
</dbReference>
<dbReference type="Gene3D" id="1.10.510.10">
    <property type="entry name" value="Transferase(Phosphotransferase) domain 1"/>
    <property type="match status" value="1"/>
</dbReference>
<dbReference type="PRINTS" id="PR01832">
    <property type="entry name" value="VEGFRECEPTOR"/>
</dbReference>
<evidence type="ECO:0000256" key="25">
    <source>
        <dbReference type="SAM" id="SignalP"/>
    </source>
</evidence>
<comment type="caution">
    <text evidence="28">The sequence shown here is derived from an EMBL/GenBank/DDBJ whole genome shotgun (WGS) entry which is preliminary data.</text>
</comment>
<feature type="binding site" evidence="19">
    <location>
        <position position="1030"/>
    </location>
    <ligand>
        <name>ATP</name>
        <dbReference type="ChEBI" id="CHEBI:30616"/>
    </ligand>
</feature>
<evidence type="ECO:0000256" key="16">
    <source>
        <dbReference type="ARBA" id="ARBA00023319"/>
    </source>
</evidence>
<dbReference type="PROSITE" id="PS50011">
    <property type="entry name" value="PROTEIN_KINASE_DOM"/>
    <property type="match status" value="1"/>
</dbReference>
<dbReference type="Pfam" id="PF13927">
    <property type="entry name" value="Ig_3"/>
    <property type="match status" value="1"/>
</dbReference>
<dbReference type="STRING" id="7102.A0A2A4JQF9"/>